<evidence type="ECO:0000313" key="3">
    <source>
        <dbReference type="Proteomes" id="UP001196509"/>
    </source>
</evidence>
<reference evidence="2" key="1">
    <citation type="submission" date="2021-08" db="EMBL/GenBank/DDBJ databases">
        <title>Hoeflea bacterium WL0058 sp. nov., isolated from the sediment.</title>
        <authorList>
            <person name="Wang L."/>
            <person name="Zhang D."/>
        </authorList>
    </citation>
    <scope>NUCLEOTIDE SEQUENCE</scope>
    <source>
        <strain evidence="2">WL0058</strain>
    </source>
</reference>
<feature type="non-terminal residue" evidence="2">
    <location>
        <position position="1"/>
    </location>
</feature>
<dbReference type="AlphaFoldDB" id="A0AAE2ZRI6"/>
<feature type="compositionally biased region" description="Basic residues" evidence="1">
    <location>
        <begin position="37"/>
        <end position="51"/>
    </location>
</feature>
<sequence>KIRHAADRRPRFSFPYSIVKKHGKTIPFPKQNSKVPSRSKTKLKSPFRKPTRQNVASPAATPPSLVALYTQHSFAKSTPIFQLCESFLTDANVCLEDRVESPGNRAFHAC</sequence>
<organism evidence="2 3">
    <name type="scientific">Flavimaribacter sediminis</name>
    <dbReference type="NCBI Taxonomy" id="2865987"/>
    <lineage>
        <taxon>Bacteria</taxon>
        <taxon>Pseudomonadati</taxon>
        <taxon>Pseudomonadota</taxon>
        <taxon>Alphaproteobacteria</taxon>
        <taxon>Hyphomicrobiales</taxon>
        <taxon>Rhizobiaceae</taxon>
        <taxon>Flavimaribacter</taxon>
    </lineage>
</organism>
<evidence type="ECO:0000313" key="2">
    <source>
        <dbReference type="EMBL" id="MBW8640826.1"/>
    </source>
</evidence>
<accession>A0AAE2ZRI6</accession>
<dbReference type="EMBL" id="JAICBX010000009">
    <property type="protein sequence ID" value="MBW8640826.1"/>
    <property type="molecule type" value="Genomic_DNA"/>
</dbReference>
<dbReference type="RefSeq" id="WP_220231557.1">
    <property type="nucleotide sequence ID" value="NZ_JAICBX010000009.1"/>
</dbReference>
<comment type="caution">
    <text evidence="2">The sequence shown here is derived from an EMBL/GenBank/DDBJ whole genome shotgun (WGS) entry which is preliminary data.</text>
</comment>
<evidence type="ECO:0000256" key="1">
    <source>
        <dbReference type="SAM" id="MobiDB-lite"/>
    </source>
</evidence>
<keyword evidence="3" id="KW-1185">Reference proteome</keyword>
<dbReference type="Proteomes" id="UP001196509">
    <property type="component" value="Unassembled WGS sequence"/>
</dbReference>
<protein>
    <submittedName>
        <fullName evidence="2">Uncharacterized protein</fullName>
    </submittedName>
</protein>
<proteinExistence type="predicted"/>
<feature type="region of interest" description="Disordered" evidence="1">
    <location>
        <begin position="25"/>
        <end position="59"/>
    </location>
</feature>
<gene>
    <name evidence="2" type="ORF">K1W69_26795</name>
</gene>
<name>A0AAE2ZRI6_9HYPH</name>